<evidence type="ECO:0000256" key="1">
    <source>
        <dbReference type="SAM" id="Phobius"/>
    </source>
</evidence>
<proteinExistence type="predicted"/>
<keyword evidence="1" id="KW-0812">Transmembrane</keyword>
<dbReference type="PANTHER" id="PTHR40032">
    <property type="entry name" value="EXPORTED PROTEIN-RELATED"/>
    <property type="match status" value="1"/>
</dbReference>
<dbReference type="Pfam" id="PF14200">
    <property type="entry name" value="RicinB_lectin_2"/>
    <property type="match status" value="1"/>
</dbReference>
<gene>
    <name evidence="3" type="ORF">AAAT04_12040</name>
</gene>
<dbReference type="EMBL" id="JBBNFM010000011">
    <property type="protein sequence ID" value="MEQ2454766.1"/>
    <property type="molecule type" value="Genomic_DNA"/>
</dbReference>
<dbReference type="SMART" id="SM00458">
    <property type="entry name" value="RICIN"/>
    <property type="match status" value="1"/>
</dbReference>
<keyword evidence="1" id="KW-0472">Membrane</keyword>
<dbReference type="RefSeq" id="WP_349116171.1">
    <property type="nucleotide sequence ID" value="NZ_JBBNFM010000011.1"/>
</dbReference>
<dbReference type="PROSITE" id="PS50231">
    <property type="entry name" value="RICIN_B_LECTIN"/>
    <property type="match status" value="1"/>
</dbReference>
<dbReference type="Gene3D" id="2.80.10.50">
    <property type="match status" value="2"/>
</dbReference>
<keyword evidence="4" id="KW-1185">Reference proteome</keyword>
<accession>A0ABV1EJK1</accession>
<dbReference type="CDD" id="cd00161">
    <property type="entry name" value="beta-trefoil_Ricin-like"/>
    <property type="match status" value="1"/>
</dbReference>
<keyword evidence="1" id="KW-1133">Transmembrane helix</keyword>
<dbReference type="Proteomes" id="UP001482186">
    <property type="component" value="Unassembled WGS sequence"/>
</dbReference>
<dbReference type="SUPFAM" id="SSF50370">
    <property type="entry name" value="Ricin B-like lectins"/>
    <property type="match status" value="1"/>
</dbReference>
<feature type="transmembrane region" description="Helical" evidence="1">
    <location>
        <begin position="14"/>
        <end position="34"/>
    </location>
</feature>
<organism evidence="3 4">
    <name type="scientific">Coprococcus ammoniilyticus</name>
    <dbReference type="NCBI Taxonomy" id="2981785"/>
    <lineage>
        <taxon>Bacteria</taxon>
        <taxon>Bacillati</taxon>
        <taxon>Bacillota</taxon>
        <taxon>Clostridia</taxon>
        <taxon>Lachnospirales</taxon>
        <taxon>Lachnospiraceae</taxon>
        <taxon>Coprococcus</taxon>
    </lineage>
</organism>
<sequence>MKNARKETHHMIKIWKNAICMLMAVAMIIVYVPYDMLGIQNISKVEAAVSYNADSAASYGLTYTDATGGYGTGNYNKAYSNFDGHDCANFVSQCLVAGGLATDGTWYPYSRAWIRADYLLEWFKANPEFSGHIVRNPSASEVKKGDPLFYVWGTEVAGAVPNDVDHAGICTGTDGNGNPLVSAHTKNRRNYSAWRMGAGAVYVVKLHEVSLNQIPDSSDWYESMSSIDTGTGFYGNLIKNDGWATVGATVDNNVEIVSEYAGSYAVWYFERQSDGSYVIHNCSDLNKVLSVESSSTERGANVHLSDYMNADNQKWYIYGRWSGEYYIRPKNSDKVLDVKSGSNTVGTNVEIWTKNETSAQQFAIYKVPSAQSSNISVSAGDSKTNTTFSWNKADNSNIYSLRIFTGSVSNLQEYKSFYNLRGLSYNIILPEGYYEAYVDYCNDYSFIRSINTVKFYVSKHVHSYYINGKIQAICQTCGEKNPAYKGSDSGSVSIPTHLPTIDVKKTFYVTLSASRYIFNGKKKTPIVVVENGNGTVLRKNKDYTVSYSMGRKNIGIYKVKVIGKGSYAGTIIKTFIISPKCTNISARGVKEGLWISGKTVKGVSGYQVQYAYNKKFTSHKKIITHKKNIFKISQLKSKKTYYVRMRTYKVVRNKKVYSSWSKIKQVKIK</sequence>
<protein>
    <submittedName>
        <fullName evidence="3">RICIN domain-containing protein</fullName>
    </submittedName>
</protein>
<evidence type="ECO:0000313" key="3">
    <source>
        <dbReference type="EMBL" id="MEQ2454766.1"/>
    </source>
</evidence>
<dbReference type="InterPro" id="IPR024301">
    <property type="entry name" value="Amidase_6"/>
</dbReference>
<reference evidence="3 4" key="1">
    <citation type="submission" date="2024-04" db="EMBL/GenBank/DDBJ databases">
        <title>Human intestinal bacterial collection.</title>
        <authorList>
            <person name="Pauvert C."/>
            <person name="Hitch T.C.A."/>
            <person name="Clavel T."/>
        </authorList>
    </citation>
    <scope>NUCLEOTIDE SEQUENCE [LARGE SCALE GENOMIC DNA]</scope>
    <source>
        <strain evidence="3 4">CLA-AA-H141</strain>
    </source>
</reference>
<name>A0ABV1EJK1_9FIRM</name>
<dbReference type="InterPro" id="IPR013783">
    <property type="entry name" value="Ig-like_fold"/>
</dbReference>
<dbReference type="PANTHER" id="PTHR40032:SF1">
    <property type="entry name" value="EXPORTED PROTEIN"/>
    <property type="match status" value="1"/>
</dbReference>
<feature type="domain" description="Ricin B lectin" evidence="2">
    <location>
        <begin position="232"/>
        <end position="365"/>
    </location>
</feature>
<dbReference type="Gene3D" id="2.60.40.10">
    <property type="entry name" value="Immunoglobulins"/>
    <property type="match status" value="1"/>
</dbReference>
<dbReference type="InterPro" id="IPR000772">
    <property type="entry name" value="Ricin_B_lectin"/>
</dbReference>
<dbReference type="InterPro" id="IPR035992">
    <property type="entry name" value="Ricin_B-like_lectins"/>
</dbReference>
<comment type="caution">
    <text evidence="3">The sequence shown here is derived from an EMBL/GenBank/DDBJ whole genome shotgun (WGS) entry which is preliminary data.</text>
</comment>
<evidence type="ECO:0000313" key="4">
    <source>
        <dbReference type="Proteomes" id="UP001482186"/>
    </source>
</evidence>
<dbReference type="Pfam" id="PF12671">
    <property type="entry name" value="Amidase_6"/>
    <property type="match status" value="1"/>
</dbReference>
<evidence type="ECO:0000259" key="2">
    <source>
        <dbReference type="SMART" id="SM00458"/>
    </source>
</evidence>